<gene>
    <name evidence="2" type="ORF">D5F01_LYC18010</name>
</gene>
<feature type="region of interest" description="Disordered" evidence="1">
    <location>
        <begin position="420"/>
        <end position="443"/>
    </location>
</feature>
<dbReference type="Gene3D" id="1.10.10.1070">
    <property type="entry name" value="Zinc finger, BED domain-containing"/>
    <property type="match status" value="1"/>
</dbReference>
<dbReference type="InterPro" id="IPR012337">
    <property type="entry name" value="RNaseH-like_sf"/>
</dbReference>
<evidence type="ECO:0008006" key="4">
    <source>
        <dbReference type="Google" id="ProtNLM"/>
    </source>
</evidence>
<dbReference type="PANTHER" id="PTHR46481:SF9">
    <property type="entry name" value="ZINC FINGER BED DOMAIN-CONTAINING PROTEIN 1-LIKE"/>
    <property type="match status" value="1"/>
</dbReference>
<keyword evidence="3" id="KW-1185">Reference proteome</keyword>
<dbReference type="SUPFAM" id="SSF53098">
    <property type="entry name" value="Ribonuclease H-like"/>
    <property type="match status" value="1"/>
</dbReference>
<dbReference type="InterPro" id="IPR052035">
    <property type="entry name" value="ZnF_BED_domain_contain"/>
</dbReference>
<dbReference type="SUPFAM" id="SSF140996">
    <property type="entry name" value="Hermes dimerisation domain"/>
    <property type="match status" value="1"/>
</dbReference>
<comment type="caution">
    <text evidence="2">The sequence shown here is derived from an EMBL/GenBank/DDBJ whole genome shotgun (WGS) entry which is preliminary data.</text>
</comment>
<protein>
    <recommendedName>
        <fullName evidence="4">Zinc finger BED domain-containing protein 1</fullName>
    </recommendedName>
</protein>
<reference evidence="2 3" key="1">
    <citation type="submission" date="2019-07" db="EMBL/GenBank/DDBJ databases">
        <title>Chromosome genome assembly for large yellow croaker.</title>
        <authorList>
            <person name="Xiao S."/>
        </authorList>
    </citation>
    <scope>NUCLEOTIDE SEQUENCE [LARGE SCALE GENOMIC DNA]</scope>
    <source>
        <strain evidence="2">JMULYC20181020</strain>
        <tissue evidence="2">Muscle</tissue>
    </source>
</reference>
<evidence type="ECO:0000313" key="2">
    <source>
        <dbReference type="EMBL" id="KAE8284672.1"/>
    </source>
</evidence>
<sequence>MHNQLKAKHPVEVTSGQQSVAAFMMRSSKLNAARAKKISTLLTKMIAKDMLPVSFVEGEGFRELMNFLEPEYRVPCRKTITSRLEKLRDENVSILQEKLANAHKVSITPDSWTALTTESYVTITCHYMLDWEMQSAVLQTKAMPERHTAENFANVLSNARDHWGLTGKVTACVHDNASNMVLANSDAGLGWDSQPCFAHTLQLATNDGFKLQHINHVVKAANRLVSHFHHSTVATEALKQKQQLLNVPAHKLVQSCRTRWNSIHDMFERLLEQRWAVCAVLSDRNVTKLSDARTLDLADDSWVVMEEILPVLYSLKCATTALCARVVNVSLSMIFPVVANLQSKHLKELPEESSKVADFKKAVSASLKERLAPEDASSARKVAYIASFLDPRHKHLRFATDEVRNAVQAEVRNLLSMADDEEAGEAAESHEGPSDPKHSRKDGPLTAAIGVIFGEDYSTESATCVTELTQYCQDTCPPLHTDPMTWWKDNKQKYPRLAKLRFQYRSLNGQFHPRFLLT</sequence>
<dbReference type="EMBL" id="REGW02000017">
    <property type="protein sequence ID" value="KAE8284672.1"/>
    <property type="molecule type" value="Genomic_DNA"/>
</dbReference>
<proteinExistence type="predicted"/>
<organism evidence="2 3">
    <name type="scientific">Larimichthys crocea</name>
    <name type="common">Large yellow croaker</name>
    <name type="synonym">Pseudosciaena crocea</name>
    <dbReference type="NCBI Taxonomy" id="215358"/>
    <lineage>
        <taxon>Eukaryota</taxon>
        <taxon>Metazoa</taxon>
        <taxon>Chordata</taxon>
        <taxon>Craniata</taxon>
        <taxon>Vertebrata</taxon>
        <taxon>Euteleostomi</taxon>
        <taxon>Actinopterygii</taxon>
        <taxon>Neopterygii</taxon>
        <taxon>Teleostei</taxon>
        <taxon>Neoteleostei</taxon>
        <taxon>Acanthomorphata</taxon>
        <taxon>Eupercaria</taxon>
        <taxon>Sciaenidae</taxon>
        <taxon>Larimichthys</taxon>
    </lineage>
</organism>
<name>A0A6G0I077_LARCR</name>
<feature type="compositionally biased region" description="Basic and acidic residues" evidence="1">
    <location>
        <begin position="427"/>
        <end position="443"/>
    </location>
</feature>
<dbReference type="Proteomes" id="UP000424527">
    <property type="component" value="Unassembled WGS sequence"/>
</dbReference>
<accession>A0A6G0I077</accession>
<dbReference type="PANTHER" id="PTHR46481">
    <property type="entry name" value="ZINC FINGER BED DOMAIN-CONTAINING PROTEIN 4"/>
    <property type="match status" value="1"/>
</dbReference>
<evidence type="ECO:0000313" key="3">
    <source>
        <dbReference type="Proteomes" id="UP000424527"/>
    </source>
</evidence>
<dbReference type="AlphaFoldDB" id="A0A6G0I077"/>
<evidence type="ECO:0000256" key="1">
    <source>
        <dbReference type="SAM" id="MobiDB-lite"/>
    </source>
</evidence>